<keyword evidence="2" id="KW-0436">Ligase</keyword>
<proteinExistence type="inferred from homology"/>
<feature type="domain" description="Phosphoribosylformylglycinamidine synthase linker" evidence="10">
    <location>
        <begin position="21"/>
        <end position="62"/>
    </location>
</feature>
<dbReference type="GO" id="GO:0006189">
    <property type="term" value="P:'de novo' IMP biosynthetic process"/>
    <property type="evidence" value="ECO:0007669"/>
    <property type="project" value="InterPro"/>
</dbReference>
<evidence type="ECO:0000259" key="9">
    <source>
        <dbReference type="Pfam" id="PF02769"/>
    </source>
</evidence>
<evidence type="ECO:0000256" key="7">
    <source>
        <dbReference type="ARBA" id="ARBA00022842"/>
    </source>
</evidence>
<evidence type="ECO:0000313" key="12">
    <source>
        <dbReference type="Proteomes" id="UP000547674"/>
    </source>
</evidence>
<keyword evidence="7" id="KW-0460">Magnesium</keyword>
<dbReference type="InterPro" id="IPR036676">
    <property type="entry name" value="PurM-like_C_sf"/>
</dbReference>
<comment type="caution">
    <text evidence="11">The sequence shown here is derived from an EMBL/GenBank/DDBJ whole genome shotgun (WGS) entry which is preliminary data.</text>
</comment>
<evidence type="ECO:0000256" key="5">
    <source>
        <dbReference type="ARBA" id="ARBA00022755"/>
    </source>
</evidence>
<evidence type="ECO:0000256" key="1">
    <source>
        <dbReference type="ARBA" id="ARBA00022490"/>
    </source>
</evidence>
<evidence type="ECO:0000256" key="3">
    <source>
        <dbReference type="ARBA" id="ARBA00022723"/>
    </source>
</evidence>
<dbReference type="InterPro" id="IPR016188">
    <property type="entry name" value="PurM-like_N"/>
</dbReference>
<dbReference type="SUPFAM" id="SSF109736">
    <property type="entry name" value="FGAM synthase PurL, linker domain"/>
    <property type="match status" value="1"/>
</dbReference>
<keyword evidence="4" id="KW-0547">Nucleotide-binding</keyword>
<dbReference type="Pfam" id="PF00586">
    <property type="entry name" value="AIRS"/>
    <property type="match status" value="1"/>
</dbReference>
<dbReference type="InterPro" id="IPR041609">
    <property type="entry name" value="PurL_linker"/>
</dbReference>
<keyword evidence="3" id="KW-0479">Metal-binding</keyword>
<dbReference type="InterPro" id="IPR036921">
    <property type="entry name" value="PurM-like_N_sf"/>
</dbReference>
<dbReference type="PANTHER" id="PTHR43555">
    <property type="entry name" value="PHOSPHORIBOSYLFORMYLGLYCINAMIDINE SYNTHASE SUBUNIT PURL"/>
    <property type="match status" value="1"/>
</dbReference>
<feature type="domain" description="PurM-like N-terminal" evidence="8">
    <location>
        <begin position="83"/>
        <end position="202"/>
    </location>
</feature>
<dbReference type="Gene3D" id="3.30.1330.10">
    <property type="entry name" value="PurM-like, N-terminal domain"/>
    <property type="match status" value="2"/>
</dbReference>
<dbReference type="Gene3D" id="3.90.650.10">
    <property type="entry name" value="PurM-like C-terminal domain"/>
    <property type="match status" value="1"/>
</dbReference>
<evidence type="ECO:0000259" key="8">
    <source>
        <dbReference type="Pfam" id="PF00586"/>
    </source>
</evidence>
<feature type="domain" description="PurM-like C-terminal" evidence="9">
    <location>
        <begin position="224"/>
        <end position="355"/>
    </location>
</feature>
<dbReference type="InterPro" id="IPR010074">
    <property type="entry name" value="PRibForGlyAmidine_synth_PurL"/>
</dbReference>
<dbReference type="Proteomes" id="UP000547674">
    <property type="component" value="Unassembled WGS sequence"/>
</dbReference>
<dbReference type="InterPro" id="IPR010918">
    <property type="entry name" value="PurM-like_C_dom"/>
</dbReference>
<dbReference type="Pfam" id="PF18072">
    <property type="entry name" value="FGAR-AT_linker"/>
    <property type="match status" value="1"/>
</dbReference>
<dbReference type="HAMAP" id="MF_00420">
    <property type="entry name" value="PurL_2"/>
    <property type="match status" value="1"/>
</dbReference>
<dbReference type="GO" id="GO:0004642">
    <property type="term" value="F:phosphoribosylformylglycinamidine synthase activity"/>
    <property type="evidence" value="ECO:0007669"/>
    <property type="project" value="InterPro"/>
</dbReference>
<gene>
    <name evidence="11" type="ORF">HKN21_02060</name>
</gene>
<evidence type="ECO:0000256" key="2">
    <source>
        <dbReference type="ARBA" id="ARBA00022598"/>
    </source>
</evidence>
<reference evidence="11 12" key="1">
    <citation type="submission" date="2020-03" db="EMBL/GenBank/DDBJ databases">
        <title>Metabolic flexibility allows generalist bacteria to become dominant in a frequently disturbed ecosystem.</title>
        <authorList>
            <person name="Chen Y.-J."/>
            <person name="Leung P.M."/>
            <person name="Bay S.K."/>
            <person name="Hugenholtz P."/>
            <person name="Kessler A.J."/>
            <person name="Shelley G."/>
            <person name="Waite D.W."/>
            <person name="Cook P.L."/>
            <person name="Greening C."/>
        </authorList>
    </citation>
    <scope>NUCLEOTIDE SEQUENCE [LARGE SCALE GENOMIC DNA]</scope>
    <source>
        <strain evidence="11">SS_bin_28</strain>
    </source>
</reference>
<organism evidence="11 12">
    <name type="scientific">Eiseniibacteriota bacterium</name>
    <dbReference type="NCBI Taxonomy" id="2212470"/>
    <lineage>
        <taxon>Bacteria</taxon>
        <taxon>Candidatus Eiseniibacteriota</taxon>
    </lineage>
</organism>
<dbReference type="SUPFAM" id="SSF56042">
    <property type="entry name" value="PurM C-terminal domain-like"/>
    <property type="match status" value="1"/>
</dbReference>
<evidence type="ECO:0000259" key="10">
    <source>
        <dbReference type="Pfam" id="PF18072"/>
    </source>
</evidence>
<evidence type="ECO:0000256" key="6">
    <source>
        <dbReference type="ARBA" id="ARBA00022840"/>
    </source>
</evidence>
<sequence>MKSEIVPVTDLDDEALGDRLKADGLRLTPNEARQVQANIGRNPSRLEAVLFDTLWSEHCSYKSSRQVLKTLPTDAPHVILGPGEDAGVVYLTTHEGERWGLVVAHESHNHPSQIVPAEGAATGIGGVVRDVYCMGAEVVGVLDALRFGDPAKPECREIAAGVVDGIWHYGNALGVPNLGGDTVFHEDFSENCLVNVVALGVVPIKRLVRSRVPKEAKETPYVFILVGKPTDASGFGGASFASAVLDEEEESANKGAVQLPDPFLKRVLSEANRAVLDMAAEEGFALGFKDLGAGGIACATSELASAGGFGADIELGAVSIDGEFFPPEVIACSETQERYCLAVPQEYAQPILQIYNVDYELPHLYPGARAQVVGSVRAQDTTYRITHQGDEVCHLPVELITEGIRYDREVGEVPEPGVEHAPPEPDNYEALLKELMTGPSQGSRSQIYRMYDTEVQGRAVIRPGEADAAVIAPIPGNPVGLAVSVDGNPNYGKIDAYQGGASSV</sequence>
<keyword evidence="5" id="KW-0658">Purine biosynthesis</keyword>
<keyword evidence="6" id="KW-0067">ATP-binding</keyword>
<name>A0A7Y2E716_UNCEI</name>
<keyword evidence="1" id="KW-0963">Cytoplasm</keyword>
<protein>
    <submittedName>
        <fullName evidence="11">Phosphoribosylformylglycinamidine synthase</fullName>
    </submittedName>
</protein>
<dbReference type="EMBL" id="JABDJR010000068">
    <property type="protein sequence ID" value="NNF05522.1"/>
    <property type="molecule type" value="Genomic_DNA"/>
</dbReference>
<dbReference type="Pfam" id="PF02769">
    <property type="entry name" value="AIRS_C"/>
    <property type="match status" value="1"/>
</dbReference>
<dbReference type="PANTHER" id="PTHR43555:SF1">
    <property type="entry name" value="PHOSPHORIBOSYLFORMYLGLYCINAMIDINE SYNTHASE SUBUNIT PURL"/>
    <property type="match status" value="1"/>
</dbReference>
<evidence type="ECO:0000256" key="4">
    <source>
        <dbReference type="ARBA" id="ARBA00022741"/>
    </source>
</evidence>
<dbReference type="GO" id="GO:0005524">
    <property type="term" value="F:ATP binding"/>
    <property type="evidence" value="ECO:0007669"/>
    <property type="project" value="UniProtKB-KW"/>
</dbReference>
<evidence type="ECO:0000313" key="11">
    <source>
        <dbReference type="EMBL" id="NNF05522.1"/>
    </source>
</evidence>
<dbReference type="GO" id="GO:0046872">
    <property type="term" value="F:metal ion binding"/>
    <property type="evidence" value="ECO:0007669"/>
    <property type="project" value="UniProtKB-KW"/>
</dbReference>
<dbReference type="SUPFAM" id="SSF55326">
    <property type="entry name" value="PurM N-terminal domain-like"/>
    <property type="match status" value="2"/>
</dbReference>
<dbReference type="AlphaFoldDB" id="A0A7Y2E716"/>
<accession>A0A7Y2E716</accession>
<feature type="non-terminal residue" evidence="11">
    <location>
        <position position="504"/>
    </location>
</feature>